<feature type="region of interest" description="Disordered" evidence="1">
    <location>
        <begin position="172"/>
        <end position="196"/>
    </location>
</feature>
<dbReference type="InterPro" id="IPR012533">
    <property type="entry name" value="YcnI-copper_dom"/>
</dbReference>
<name>A0ABS5IQM5_9MICO</name>
<reference evidence="4 5" key="1">
    <citation type="submission" date="2021-04" db="EMBL/GenBank/DDBJ databases">
        <title>Whole genome analysis of root endophytic bacterium Microbacterium paraoxydans ku-mp colonizing RP-bio226 rice variety.</title>
        <authorList>
            <person name="Ulaganathan K."/>
            <person name="Latha B."/>
        </authorList>
    </citation>
    <scope>NUCLEOTIDE SEQUENCE [LARGE SCALE GENOMIC DNA]</scope>
    <source>
        <strain evidence="5">ku-mp</strain>
    </source>
</reference>
<comment type="caution">
    <text evidence="4">The sequence shown here is derived from an EMBL/GenBank/DDBJ whole genome shotgun (WGS) entry which is preliminary data.</text>
</comment>
<feature type="transmembrane region" description="Helical" evidence="2">
    <location>
        <begin position="204"/>
        <end position="227"/>
    </location>
</feature>
<sequence length="231" mass="23280">MSRTTTTLRRPRARRAIVAATGTLGGVALALAVPLMAGAHVSVSPDELAPGDHGVLTFSFAHGCGTSPTTALRITMPEGLTSVAPTLDGDWTIQVERGDDGLVSAVTYTALTPVPTDLRGAVSMSVGLDEKTPDTLAFPVVQQCVEGATEWTQLAEEGEDPHALDAPAPVVTVTDGAGEDHGAHGDAESSTPEATTAATAADPLGIALGAGGLLAGAAALVVAVLAYRRRA</sequence>
<evidence type="ECO:0000256" key="2">
    <source>
        <dbReference type="SAM" id="Phobius"/>
    </source>
</evidence>
<dbReference type="CDD" id="cd08545">
    <property type="entry name" value="YcnI_like"/>
    <property type="match status" value="1"/>
</dbReference>
<dbReference type="Proteomes" id="UP000678243">
    <property type="component" value="Unassembled WGS sequence"/>
</dbReference>
<evidence type="ECO:0000313" key="4">
    <source>
        <dbReference type="EMBL" id="MBS0025200.1"/>
    </source>
</evidence>
<accession>A0ABS5IQM5</accession>
<dbReference type="Pfam" id="PF07987">
    <property type="entry name" value="DUF1775"/>
    <property type="match status" value="1"/>
</dbReference>
<evidence type="ECO:0000259" key="3">
    <source>
        <dbReference type="Pfam" id="PF07987"/>
    </source>
</evidence>
<evidence type="ECO:0000313" key="5">
    <source>
        <dbReference type="Proteomes" id="UP000678243"/>
    </source>
</evidence>
<dbReference type="InterPro" id="IPR038507">
    <property type="entry name" value="YcnI-like_sf"/>
</dbReference>
<proteinExistence type="predicted"/>
<dbReference type="EMBL" id="JAGTUK010000003">
    <property type="protein sequence ID" value="MBS0025200.1"/>
    <property type="molecule type" value="Genomic_DNA"/>
</dbReference>
<evidence type="ECO:0000256" key="1">
    <source>
        <dbReference type="SAM" id="MobiDB-lite"/>
    </source>
</evidence>
<protein>
    <submittedName>
        <fullName evidence="4">YcnI family protein</fullName>
    </submittedName>
</protein>
<keyword evidence="2" id="KW-0812">Transmembrane</keyword>
<feature type="domain" description="YncI copper-binding" evidence="3">
    <location>
        <begin position="40"/>
        <end position="173"/>
    </location>
</feature>
<dbReference type="Gene3D" id="2.60.40.2230">
    <property type="entry name" value="Uncharacterised protein YcnI-like PF07987, DUF1775"/>
    <property type="match status" value="1"/>
</dbReference>
<keyword evidence="2" id="KW-0472">Membrane</keyword>
<keyword evidence="5" id="KW-1185">Reference proteome</keyword>
<gene>
    <name evidence="4" type="ORF">KE274_13920</name>
</gene>
<feature type="compositionally biased region" description="Basic and acidic residues" evidence="1">
    <location>
        <begin position="178"/>
        <end position="187"/>
    </location>
</feature>
<organism evidence="4 5">
    <name type="scientific">Microbacterium paraoxydans</name>
    <dbReference type="NCBI Taxonomy" id="199592"/>
    <lineage>
        <taxon>Bacteria</taxon>
        <taxon>Bacillati</taxon>
        <taxon>Actinomycetota</taxon>
        <taxon>Actinomycetes</taxon>
        <taxon>Micrococcales</taxon>
        <taxon>Microbacteriaceae</taxon>
        <taxon>Microbacterium</taxon>
    </lineage>
</organism>
<dbReference type="RefSeq" id="WP_211544696.1">
    <property type="nucleotide sequence ID" value="NZ_JAGTUK010000003.1"/>
</dbReference>
<keyword evidence="2" id="KW-1133">Transmembrane helix</keyword>